<dbReference type="EMBL" id="JAVDWE010000038">
    <property type="protein sequence ID" value="MDR7097610.1"/>
    <property type="molecule type" value="Genomic_DNA"/>
</dbReference>
<keyword evidence="2" id="KW-0378">Hydrolase</keyword>
<feature type="domain" description="Serine aminopeptidase S33" evidence="1">
    <location>
        <begin position="29"/>
        <end position="265"/>
    </location>
</feature>
<dbReference type="PANTHER" id="PTHR11614">
    <property type="entry name" value="PHOSPHOLIPASE-RELATED"/>
    <property type="match status" value="1"/>
</dbReference>
<dbReference type="Gene3D" id="3.40.50.1820">
    <property type="entry name" value="alpha/beta hydrolase"/>
    <property type="match status" value="1"/>
</dbReference>
<dbReference type="SUPFAM" id="SSF53474">
    <property type="entry name" value="alpha/beta-Hydrolases"/>
    <property type="match status" value="1"/>
</dbReference>
<evidence type="ECO:0000313" key="3">
    <source>
        <dbReference type="Proteomes" id="UP001265550"/>
    </source>
</evidence>
<dbReference type="Pfam" id="PF12146">
    <property type="entry name" value="Hydrolase_4"/>
    <property type="match status" value="1"/>
</dbReference>
<evidence type="ECO:0000313" key="2">
    <source>
        <dbReference type="EMBL" id="MDR7097610.1"/>
    </source>
</evidence>
<protein>
    <submittedName>
        <fullName evidence="2">Alpha-beta hydrolase superfamily lysophospholipase</fullName>
    </submittedName>
</protein>
<accession>A0ABU1VJV6</accession>
<dbReference type="GO" id="GO:0016787">
    <property type="term" value="F:hydrolase activity"/>
    <property type="evidence" value="ECO:0007669"/>
    <property type="project" value="UniProtKB-KW"/>
</dbReference>
<name>A0ABU1VJV6_9BURK</name>
<keyword evidence="3" id="KW-1185">Reference proteome</keyword>
<comment type="caution">
    <text evidence="2">The sequence shown here is derived from an EMBL/GenBank/DDBJ whole genome shotgun (WGS) entry which is preliminary data.</text>
</comment>
<sequence>MSDTTQAPFTLRDGLNLALFDWPLPMRWRPRAVVLIVHGLGEHAWRYDPVAQRLNEWGFCVRAYDQRGHGESGGARGVVPDDDALLDDLAEVVEDTRSHIAEPWACPLVLLGHSMGGLIASTFVQRRMAPVDALVLSSPALDAGIGPLQKKLIGLLYRFAPNFALSNGLDASKISHNPAVVEAYRKDPLVHDRISARLARFIDSNGPAVVAAASQWRVPTLLMVSGADSLVRPAGSKAFAAAAPRDKVHTQIFEDLYHEIFNEADPSAVFGTLKAWLDVIAPAA</sequence>
<organism evidence="2 3">
    <name type="scientific">Hydrogenophaga laconesensis</name>
    <dbReference type="NCBI Taxonomy" id="1805971"/>
    <lineage>
        <taxon>Bacteria</taxon>
        <taxon>Pseudomonadati</taxon>
        <taxon>Pseudomonadota</taxon>
        <taxon>Betaproteobacteria</taxon>
        <taxon>Burkholderiales</taxon>
        <taxon>Comamonadaceae</taxon>
        <taxon>Hydrogenophaga</taxon>
    </lineage>
</organism>
<dbReference type="Proteomes" id="UP001265550">
    <property type="component" value="Unassembled WGS sequence"/>
</dbReference>
<gene>
    <name evidence="2" type="ORF">J2X09_005386</name>
</gene>
<dbReference type="InterPro" id="IPR022742">
    <property type="entry name" value="Hydrolase_4"/>
</dbReference>
<reference evidence="2 3" key="1">
    <citation type="submission" date="2023-07" db="EMBL/GenBank/DDBJ databases">
        <title>Sorghum-associated microbial communities from plants grown in Nebraska, USA.</title>
        <authorList>
            <person name="Schachtman D."/>
        </authorList>
    </citation>
    <scope>NUCLEOTIDE SEQUENCE [LARGE SCALE GENOMIC DNA]</scope>
    <source>
        <strain evidence="2 3">BE240</strain>
    </source>
</reference>
<proteinExistence type="predicted"/>
<dbReference type="RefSeq" id="WP_204735950.1">
    <property type="nucleotide sequence ID" value="NZ_JAVDWE010000038.1"/>
</dbReference>
<dbReference type="InterPro" id="IPR029058">
    <property type="entry name" value="AB_hydrolase_fold"/>
</dbReference>
<evidence type="ECO:0000259" key="1">
    <source>
        <dbReference type="Pfam" id="PF12146"/>
    </source>
</evidence>
<dbReference type="InterPro" id="IPR051044">
    <property type="entry name" value="MAG_DAG_Lipase"/>
</dbReference>